<protein>
    <submittedName>
        <fullName evidence="2">Methylenetetrahydrofolate reductase (NADPH)</fullName>
        <ecNumber evidence="2">1.5.1.20</ecNumber>
    </submittedName>
</protein>
<evidence type="ECO:0000256" key="1">
    <source>
        <dbReference type="ARBA" id="ARBA00023002"/>
    </source>
</evidence>
<dbReference type="Gene3D" id="3.20.20.220">
    <property type="match status" value="1"/>
</dbReference>
<reference evidence="3 5" key="2">
    <citation type="submission" date="2016-08" db="EMBL/GenBank/DDBJ databases">
        <authorList>
            <person name="Varghese N."/>
            <person name="Submissions Spin"/>
        </authorList>
    </citation>
    <scope>NUCLEOTIDE SEQUENCE [LARGE SCALE GENOMIC DNA]</scope>
    <source>
        <strain evidence="3 5">HL-109</strain>
    </source>
</reference>
<dbReference type="Proteomes" id="UP000182800">
    <property type="component" value="Unassembled WGS sequence"/>
</dbReference>
<accession>A0A0P7XWQ7</accession>
<dbReference type="EMBL" id="FMBM01000002">
    <property type="protein sequence ID" value="SCC81027.1"/>
    <property type="molecule type" value="Genomic_DNA"/>
</dbReference>
<dbReference type="SUPFAM" id="SSF51730">
    <property type="entry name" value="FAD-linked oxidoreductase"/>
    <property type="match status" value="1"/>
</dbReference>
<keyword evidence="5" id="KW-1185">Reference proteome</keyword>
<name>A0A0P7XWQ7_9HYPH</name>
<proteinExistence type="predicted"/>
<dbReference type="GO" id="GO:0004489">
    <property type="term" value="F:methylenetetrahydrofolate reductase [NAD(P)H] activity"/>
    <property type="evidence" value="ECO:0007669"/>
    <property type="project" value="UniProtKB-EC"/>
</dbReference>
<comment type="caution">
    <text evidence="2">The sequence shown here is derived from an EMBL/GenBank/DDBJ whole genome shotgun (WGS) entry which is preliminary data.</text>
</comment>
<evidence type="ECO:0000313" key="3">
    <source>
        <dbReference type="EMBL" id="SCC81027.1"/>
    </source>
</evidence>
<keyword evidence="1 2" id="KW-0560">Oxidoreductase</keyword>
<dbReference type="AlphaFoldDB" id="A0A0P7XWQ7"/>
<reference evidence="2 4" key="1">
    <citation type="submission" date="2015-09" db="EMBL/GenBank/DDBJ databases">
        <title>Identification and resolution of microdiversity through metagenomic sequencing of parallel consortia.</title>
        <authorList>
            <person name="Nelson W.C."/>
            <person name="Romine M.F."/>
            <person name="Lindemann S.R."/>
        </authorList>
    </citation>
    <scope>NUCLEOTIDE SEQUENCE [LARGE SCALE GENOMIC DNA]</scope>
    <source>
        <strain evidence="2">HL-109</strain>
    </source>
</reference>
<evidence type="ECO:0000313" key="2">
    <source>
        <dbReference type="EMBL" id="KPQ08925.1"/>
    </source>
</evidence>
<dbReference type="RefSeq" id="WP_083204478.1">
    <property type="nucleotide sequence ID" value="NZ_FMBM01000002.1"/>
</dbReference>
<evidence type="ECO:0000313" key="4">
    <source>
        <dbReference type="Proteomes" id="UP000050497"/>
    </source>
</evidence>
<evidence type="ECO:0000313" key="5">
    <source>
        <dbReference type="Proteomes" id="UP000182800"/>
    </source>
</evidence>
<sequence>MDGFREFQAITGDAAPLTRAGRMARLLADASIEIAPRQIAEGIPAPGALDPIGEVFVPFLPGADFDQTLDACRDLSLRGFTPVPHLPARAVPDNDTLARFLDGLAAHDVTRLLLIAGDAPRPVGPFADTLGLLDMPQFADAGLTRFHVAGHPEGHPHADEATLMAALRYKQAHARAHGLSLTIVTQFSFDAAPVIAWCARLSAAGIDAPVRIGIPAPVGMGTLIRFAMRCGVGASARLLGRRPDALQMLKRFDPLPLIAGFAGSDDANPPTNLAGVHLYCFGGAAQALSWRAQALDDLRATAQRETAHVEDAAS</sequence>
<dbReference type="OrthoDB" id="9812555at2"/>
<dbReference type="STRING" id="1653334.GA0071312_1957"/>
<organism evidence="2 4">
    <name type="scientific">Saliniramus fredricksonii</name>
    <dbReference type="NCBI Taxonomy" id="1653334"/>
    <lineage>
        <taxon>Bacteria</taxon>
        <taxon>Pseudomonadati</taxon>
        <taxon>Pseudomonadota</taxon>
        <taxon>Alphaproteobacteria</taxon>
        <taxon>Hyphomicrobiales</taxon>
        <taxon>Salinarimonadaceae</taxon>
        <taxon>Saliniramus</taxon>
    </lineage>
</organism>
<dbReference type="InterPro" id="IPR029041">
    <property type="entry name" value="FAD-linked_oxidoreductase-like"/>
</dbReference>
<dbReference type="EC" id="1.5.1.20" evidence="2"/>
<dbReference type="Proteomes" id="UP000050497">
    <property type="component" value="Unassembled WGS sequence"/>
</dbReference>
<gene>
    <name evidence="2" type="primary">metF-2</name>
    <name evidence="3" type="ORF">GA0071312_1957</name>
    <name evidence="2" type="ORF">HLUCCO17_16680</name>
</gene>
<dbReference type="EMBL" id="LJSX01000038">
    <property type="protein sequence ID" value="KPQ08925.1"/>
    <property type="molecule type" value="Genomic_DNA"/>
</dbReference>